<dbReference type="Pfam" id="PF13794">
    <property type="entry name" value="MiaE_2"/>
    <property type="match status" value="1"/>
</dbReference>
<protein>
    <submittedName>
        <fullName evidence="3">tRNA-(MS[2]IO[6]A)-hydroxylase MiaE-like protein</fullName>
    </submittedName>
</protein>
<feature type="domain" description="Ferritin-like" evidence="2">
    <location>
        <begin position="41"/>
        <end position="202"/>
    </location>
</feature>
<reference evidence="3 4" key="1">
    <citation type="submission" date="2017-10" db="EMBL/GenBank/DDBJ databases">
        <title>Sequencing the genomes of 1000 actinobacteria strains.</title>
        <authorList>
            <person name="Klenk H.-P."/>
        </authorList>
    </citation>
    <scope>NUCLEOTIDE SEQUENCE [LARGE SCALE GENOMIC DNA]</scope>
    <source>
        <strain evidence="3 4">DSM 21798</strain>
    </source>
</reference>
<dbReference type="InterPro" id="IPR059125">
    <property type="entry name" value="Ferritin_actino"/>
</dbReference>
<feature type="region of interest" description="Disordered" evidence="1">
    <location>
        <begin position="1"/>
        <end position="21"/>
    </location>
</feature>
<sequence length="235" mass="25739">MQFGFKRRRSPSELPRLRGRGESSAVRVEFTDLHPDTSTYLGQAAFLQLSVFEMLSTVSASMDDLVFSPGVAEAAAVALRKHTALSDEIRRREEDPTSAMAQPKDAVARFREQTAGGTLEQRVLSVYVTAGILDDLFLGLASSLPSDISKRVTAILAEDNRRDVLRQYLQASIQTSPGIASMLALWGRRLVGDTLLLAHTVVPVENGVTEERVEPVFTELIAAHTRRMDSLGLTA</sequence>
<evidence type="ECO:0000256" key="1">
    <source>
        <dbReference type="SAM" id="MobiDB-lite"/>
    </source>
</evidence>
<evidence type="ECO:0000313" key="3">
    <source>
        <dbReference type="EMBL" id="PFG31649.1"/>
    </source>
</evidence>
<dbReference type="InterPro" id="IPR012347">
    <property type="entry name" value="Ferritin-like"/>
</dbReference>
<name>A0A2A9E0D4_9MICO</name>
<accession>A0A2A9E0D4</accession>
<evidence type="ECO:0000259" key="2">
    <source>
        <dbReference type="Pfam" id="PF13794"/>
    </source>
</evidence>
<dbReference type="Proteomes" id="UP000221369">
    <property type="component" value="Unassembled WGS sequence"/>
</dbReference>
<keyword evidence="4" id="KW-1185">Reference proteome</keyword>
<evidence type="ECO:0000313" key="4">
    <source>
        <dbReference type="Proteomes" id="UP000221369"/>
    </source>
</evidence>
<dbReference type="AlphaFoldDB" id="A0A2A9E0D4"/>
<comment type="caution">
    <text evidence="3">The sequence shown here is derived from an EMBL/GenBank/DDBJ whole genome shotgun (WGS) entry which is preliminary data.</text>
</comment>
<dbReference type="EMBL" id="PDJE01000001">
    <property type="protein sequence ID" value="PFG31649.1"/>
    <property type="molecule type" value="Genomic_DNA"/>
</dbReference>
<dbReference type="RefSeq" id="WP_098408634.1">
    <property type="nucleotide sequence ID" value="NZ_PDJE01000001.1"/>
</dbReference>
<gene>
    <name evidence="3" type="ORF">ATJ78_2627</name>
</gene>
<organism evidence="3 4">
    <name type="scientific">Paramicrobacterium agarici</name>
    <dbReference type="NCBI Taxonomy" id="630514"/>
    <lineage>
        <taxon>Bacteria</taxon>
        <taxon>Bacillati</taxon>
        <taxon>Actinomycetota</taxon>
        <taxon>Actinomycetes</taxon>
        <taxon>Micrococcales</taxon>
        <taxon>Microbacteriaceae</taxon>
        <taxon>Paramicrobacterium</taxon>
    </lineage>
</organism>
<dbReference type="Gene3D" id="1.20.1260.10">
    <property type="match status" value="1"/>
</dbReference>
<proteinExistence type="predicted"/>